<dbReference type="InterPro" id="IPR036390">
    <property type="entry name" value="WH_DNA-bd_sf"/>
</dbReference>
<dbReference type="Gene3D" id="1.10.10.10">
    <property type="entry name" value="Winged helix-like DNA-binding domain superfamily/Winged helix DNA-binding domain"/>
    <property type="match status" value="1"/>
</dbReference>
<dbReference type="CDD" id="cd00090">
    <property type="entry name" value="HTH_ARSR"/>
    <property type="match status" value="1"/>
</dbReference>
<keyword evidence="3" id="KW-1185">Reference proteome</keyword>
<feature type="domain" description="HTH arsR-type" evidence="1">
    <location>
        <begin position="1"/>
        <end position="96"/>
    </location>
</feature>
<dbReference type="SMART" id="SM00418">
    <property type="entry name" value="HTH_ARSR"/>
    <property type="match status" value="1"/>
</dbReference>
<organism evidence="2 3">
    <name type="scientific">Undibacterium terreum</name>
    <dbReference type="NCBI Taxonomy" id="1224302"/>
    <lineage>
        <taxon>Bacteria</taxon>
        <taxon>Pseudomonadati</taxon>
        <taxon>Pseudomonadota</taxon>
        <taxon>Betaproteobacteria</taxon>
        <taxon>Burkholderiales</taxon>
        <taxon>Oxalobacteraceae</taxon>
        <taxon>Undibacterium</taxon>
    </lineage>
</organism>
<dbReference type="PROSITE" id="PS50987">
    <property type="entry name" value="HTH_ARSR_2"/>
    <property type="match status" value="1"/>
</dbReference>
<evidence type="ECO:0000313" key="3">
    <source>
        <dbReference type="Proteomes" id="UP000637423"/>
    </source>
</evidence>
<name>A0A916U6D2_9BURK</name>
<dbReference type="GO" id="GO:0046686">
    <property type="term" value="P:response to cadmium ion"/>
    <property type="evidence" value="ECO:0007669"/>
    <property type="project" value="TreeGrafter"/>
</dbReference>
<gene>
    <name evidence="2" type="ORF">GCM10011396_04660</name>
</gene>
<dbReference type="InterPro" id="IPR036388">
    <property type="entry name" value="WH-like_DNA-bd_sf"/>
</dbReference>
<protein>
    <submittedName>
        <fullName evidence="2">Transcriptional regulator</fullName>
    </submittedName>
</protein>
<dbReference type="PANTHER" id="PTHR39168:SF1">
    <property type="entry name" value="TRANSCRIPTIONAL REGULATORY PROTEIN"/>
    <property type="match status" value="1"/>
</dbReference>
<dbReference type="Pfam" id="PF01022">
    <property type="entry name" value="HTH_5"/>
    <property type="match status" value="1"/>
</dbReference>
<dbReference type="RefSeq" id="WP_188564369.1">
    <property type="nucleotide sequence ID" value="NZ_BMED01000001.1"/>
</dbReference>
<dbReference type="GO" id="GO:0032791">
    <property type="term" value="F:lead ion binding"/>
    <property type="evidence" value="ECO:0007669"/>
    <property type="project" value="TreeGrafter"/>
</dbReference>
<sequence length="234" mass="25869">MKQVIQPRFSRVAAAIGDATRAQMLSRLLDGRFYTAKELALCAGVTAPTASQHLKVLVDERLARVRTQGRHRYFMLADGNVAHALEALLRVADGALPETSRWHAPAMRGLRHARSCYGHLAGEVGVLLCRSFVQRGWVSATKGDGHDYQLTTEGMAALQQFGIPQKTIDTMAGKRMLYGCVDWSERQDHFAGPLAVAMLEAFIDHGWLQRYADSRELKVTESGKQKLLAQLGLP</sequence>
<dbReference type="AlphaFoldDB" id="A0A916U6D2"/>
<accession>A0A916U6D2</accession>
<dbReference type="InterPro" id="IPR011991">
    <property type="entry name" value="ArsR-like_HTH"/>
</dbReference>
<dbReference type="PANTHER" id="PTHR39168">
    <property type="entry name" value="TRANSCRIPTIONAL REGULATOR-RELATED"/>
    <property type="match status" value="1"/>
</dbReference>
<dbReference type="GO" id="GO:0097063">
    <property type="term" value="F:cadmium ion sensor activity"/>
    <property type="evidence" value="ECO:0007669"/>
    <property type="project" value="TreeGrafter"/>
</dbReference>
<dbReference type="InterPro" id="IPR052543">
    <property type="entry name" value="HTH_Metal-responsive_Reg"/>
</dbReference>
<dbReference type="GO" id="GO:0003700">
    <property type="term" value="F:DNA-binding transcription factor activity"/>
    <property type="evidence" value="ECO:0007669"/>
    <property type="project" value="InterPro"/>
</dbReference>
<reference evidence="2" key="1">
    <citation type="journal article" date="2014" name="Int. J. Syst. Evol. Microbiol.">
        <title>Complete genome sequence of Corynebacterium casei LMG S-19264T (=DSM 44701T), isolated from a smear-ripened cheese.</title>
        <authorList>
            <consortium name="US DOE Joint Genome Institute (JGI-PGF)"/>
            <person name="Walter F."/>
            <person name="Albersmeier A."/>
            <person name="Kalinowski J."/>
            <person name="Ruckert C."/>
        </authorList>
    </citation>
    <scope>NUCLEOTIDE SEQUENCE</scope>
    <source>
        <strain evidence="2">CGMCC 1.10998</strain>
    </source>
</reference>
<evidence type="ECO:0000313" key="2">
    <source>
        <dbReference type="EMBL" id="GGC60796.1"/>
    </source>
</evidence>
<comment type="caution">
    <text evidence="2">The sequence shown here is derived from an EMBL/GenBank/DDBJ whole genome shotgun (WGS) entry which is preliminary data.</text>
</comment>
<proteinExistence type="predicted"/>
<dbReference type="InterPro" id="IPR001845">
    <property type="entry name" value="HTH_ArsR_DNA-bd_dom"/>
</dbReference>
<evidence type="ECO:0000259" key="1">
    <source>
        <dbReference type="PROSITE" id="PS50987"/>
    </source>
</evidence>
<dbReference type="Proteomes" id="UP000637423">
    <property type="component" value="Unassembled WGS sequence"/>
</dbReference>
<dbReference type="GO" id="GO:0010288">
    <property type="term" value="P:response to lead ion"/>
    <property type="evidence" value="ECO:0007669"/>
    <property type="project" value="TreeGrafter"/>
</dbReference>
<reference evidence="2" key="2">
    <citation type="submission" date="2020-09" db="EMBL/GenBank/DDBJ databases">
        <authorList>
            <person name="Sun Q."/>
            <person name="Zhou Y."/>
        </authorList>
    </citation>
    <scope>NUCLEOTIDE SEQUENCE</scope>
    <source>
        <strain evidence="2">CGMCC 1.10998</strain>
    </source>
</reference>
<dbReference type="EMBL" id="BMED01000001">
    <property type="protein sequence ID" value="GGC60796.1"/>
    <property type="molecule type" value="Genomic_DNA"/>
</dbReference>
<dbReference type="GO" id="GO:0003677">
    <property type="term" value="F:DNA binding"/>
    <property type="evidence" value="ECO:0007669"/>
    <property type="project" value="TreeGrafter"/>
</dbReference>
<dbReference type="SUPFAM" id="SSF46785">
    <property type="entry name" value="Winged helix' DNA-binding domain"/>
    <property type="match status" value="1"/>
</dbReference>